<evidence type="ECO:0000313" key="2">
    <source>
        <dbReference type="Proteomes" id="UP000077002"/>
    </source>
</evidence>
<keyword evidence="2" id="KW-1185">Reference proteome</keyword>
<dbReference type="PANTHER" id="PTHR42085">
    <property type="entry name" value="F-BOX DOMAIN-CONTAINING PROTEIN"/>
    <property type="match status" value="1"/>
</dbReference>
<protein>
    <submittedName>
        <fullName evidence="1">Uncharacterized protein</fullName>
    </submittedName>
</protein>
<dbReference type="PANTHER" id="PTHR42085:SF1">
    <property type="entry name" value="F-BOX DOMAIN-CONTAINING PROTEIN"/>
    <property type="match status" value="1"/>
</dbReference>
<proteinExistence type="predicted"/>
<sequence length="303" mass="36222">MENEQRDSGLFTLPAEIRASIFELALTSYDDPTKPYRADRKYYRPDYRYHQKIDCSLLLTCRRVYRETRLLPISVNEHVFWLFNGPWKSTSSNNRNTARWTPWYHSLGEDQKNAIQTVHIFTQQYYLENLLTTDAWQFSFGTPCLHLTLRHADWWSWESPLGSSDCLGICPWRPDRTSCQEMLSEPPEPSLTYINDHMSERTWGGAVCRIRGLRKLVMEFETDERKKSQLQVVVERAKHWIFPLVKEDFILEWTGELDESSWEGVRDLKDDYQFKNEQPMRADVLKRRYYVVRMTWRALKNTI</sequence>
<accession>A0A177FE05</accession>
<dbReference type="RefSeq" id="XP_022514485.1">
    <property type="nucleotide sequence ID" value="XM_022653092.1"/>
</dbReference>
<organism evidence="1 2">
    <name type="scientific">Fonsecaea monophora</name>
    <dbReference type="NCBI Taxonomy" id="254056"/>
    <lineage>
        <taxon>Eukaryota</taxon>
        <taxon>Fungi</taxon>
        <taxon>Dikarya</taxon>
        <taxon>Ascomycota</taxon>
        <taxon>Pezizomycotina</taxon>
        <taxon>Eurotiomycetes</taxon>
        <taxon>Chaetothyriomycetidae</taxon>
        <taxon>Chaetothyriales</taxon>
        <taxon>Herpotrichiellaceae</taxon>
        <taxon>Fonsecaea</taxon>
    </lineage>
</organism>
<dbReference type="EMBL" id="LVKK01000015">
    <property type="protein sequence ID" value="OAG42533.1"/>
    <property type="molecule type" value="Genomic_DNA"/>
</dbReference>
<gene>
    <name evidence="1" type="ORF">AYO21_03118</name>
</gene>
<dbReference type="OrthoDB" id="288942at2759"/>
<evidence type="ECO:0000313" key="1">
    <source>
        <dbReference type="EMBL" id="OAG42533.1"/>
    </source>
</evidence>
<dbReference type="AlphaFoldDB" id="A0A177FE05"/>
<dbReference type="GeneID" id="34598289"/>
<name>A0A177FE05_9EURO</name>
<dbReference type="Proteomes" id="UP000077002">
    <property type="component" value="Unassembled WGS sequence"/>
</dbReference>
<dbReference type="InterPro" id="IPR038883">
    <property type="entry name" value="AN11006-like"/>
</dbReference>
<comment type="caution">
    <text evidence="1">The sequence shown here is derived from an EMBL/GenBank/DDBJ whole genome shotgun (WGS) entry which is preliminary data.</text>
</comment>
<reference evidence="1 2" key="1">
    <citation type="submission" date="2016-03" db="EMBL/GenBank/DDBJ databases">
        <title>Draft genome sequence of the Fonsecaea monophora CBS 269.37.</title>
        <authorList>
            <person name="Bombassaro A."/>
            <person name="Vinicius W.A."/>
            <person name="De Hoog S."/>
            <person name="Sun J."/>
            <person name="Souza E.M."/>
            <person name="Raittz R.T."/>
            <person name="Costa F."/>
            <person name="Leao A.C."/>
            <person name="Tadra-Sfeir M.Z."/>
            <person name="Baura V."/>
            <person name="Balsanelli E."/>
            <person name="Pedrosa F.O."/>
            <person name="Moreno L.F."/>
            <person name="Steffens M.B."/>
            <person name="Xi L."/>
            <person name="Bocca A.L."/>
            <person name="Felipe M.S."/>
            <person name="Teixeira M."/>
            <person name="Telles Filho F.Q."/>
            <person name="Azevedo C.M."/>
            <person name="Gomes R."/>
            <person name="Vicente V.A."/>
        </authorList>
    </citation>
    <scope>NUCLEOTIDE SEQUENCE [LARGE SCALE GENOMIC DNA]</scope>
    <source>
        <strain evidence="1 2">CBS 269.37</strain>
    </source>
</reference>